<accession>A0ABN2SL56</accession>
<comment type="caution">
    <text evidence="1">The sequence shown here is derived from an EMBL/GenBank/DDBJ whole genome shotgun (WGS) entry which is preliminary data.</text>
</comment>
<reference evidence="1 2" key="1">
    <citation type="journal article" date="2019" name="Int. J. Syst. Evol. Microbiol.">
        <title>The Global Catalogue of Microorganisms (GCM) 10K type strain sequencing project: providing services to taxonomists for standard genome sequencing and annotation.</title>
        <authorList>
            <consortium name="The Broad Institute Genomics Platform"/>
            <consortium name="The Broad Institute Genome Sequencing Center for Infectious Disease"/>
            <person name="Wu L."/>
            <person name="Ma J."/>
        </authorList>
    </citation>
    <scope>NUCLEOTIDE SEQUENCE [LARGE SCALE GENOMIC DNA]</scope>
    <source>
        <strain evidence="1 2">JCM 15313</strain>
    </source>
</reference>
<name>A0ABN2SL56_9ACTN</name>
<sequence>MIPVPGYGLFPSSDVIRLRAEFPGYLICELHDELGFPSYVATRRARSEGGQVLLITARTVANLRAEIQAQEHRQGGDA</sequence>
<gene>
    <name evidence="1" type="ORF">GCM10009799_12570</name>
</gene>
<protein>
    <submittedName>
        <fullName evidence="1">Uncharacterized protein</fullName>
    </submittedName>
</protein>
<keyword evidence="2" id="KW-1185">Reference proteome</keyword>
<proteinExistence type="predicted"/>
<evidence type="ECO:0000313" key="1">
    <source>
        <dbReference type="EMBL" id="GAA1988396.1"/>
    </source>
</evidence>
<dbReference type="Proteomes" id="UP001501585">
    <property type="component" value="Unassembled WGS sequence"/>
</dbReference>
<organism evidence="1 2">
    <name type="scientific">Nocardiopsis rhodophaea</name>
    <dbReference type="NCBI Taxonomy" id="280238"/>
    <lineage>
        <taxon>Bacteria</taxon>
        <taxon>Bacillati</taxon>
        <taxon>Actinomycetota</taxon>
        <taxon>Actinomycetes</taxon>
        <taxon>Streptosporangiales</taxon>
        <taxon>Nocardiopsidaceae</taxon>
        <taxon>Nocardiopsis</taxon>
    </lineage>
</organism>
<dbReference type="EMBL" id="BAAAPC010000004">
    <property type="protein sequence ID" value="GAA1988396.1"/>
    <property type="molecule type" value="Genomic_DNA"/>
</dbReference>
<evidence type="ECO:0000313" key="2">
    <source>
        <dbReference type="Proteomes" id="UP001501585"/>
    </source>
</evidence>